<keyword evidence="3" id="KW-1185">Reference proteome</keyword>
<dbReference type="InterPro" id="IPR009875">
    <property type="entry name" value="PilZ_domain"/>
</dbReference>
<feature type="domain" description="PilZ" evidence="1">
    <location>
        <begin position="7"/>
        <end position="112"/>
    </location>
</feature>
<evidence type="ECO:0000313" key="3">
    <source>
        <dbReference type="Proteomes" id="UP000733744"/>
    </source>
</evidence>
<comment type="caution">
    <text evidence="2">The sequence shown here is derived from an EMBL/GenBank/DDBJ whole genome shotgun (WGS) entry which is preliminary data.</text>
</comment>
<dbReference type="SUPFAM" id="SSF141371">
    <property type="entry name" value="PilZ domain-like"/>
    <property type="match status" value="1"/>
</dbReference>
<dbReference type="Proteomes" id="UP000733744">
    <property type="component" value="Unassembled WGS sequence"/>
</dbReference>
<protein>
    <submittedName>
        <fullName evidence="2">PilZ domain-containing protein</fullName>
    </submittedName>
</protein>
<organism evidence="2 3">
    <name type="scientific">Candidatus Methylobacter oryzae</name>
    <dbReference type="NCBI Taxonomy" id="2497749"/>
    <lineage>
        <taxon>Bacteria</taxon>
        <taxon>Pseudomonadati</taxon>
        <taxon>Pseudomonadota</taxon>
        <taxon>Gammaproteobacteria</taxon>
        <taxon>Methylococcales</taxon>
        <taxon>Methylococcaceae</taxon>
        <taxon>Methylobacter</taxon>
    </lineage>
</organism>
<name>A0ABY3C4G5_9GAMM</name>
<dbReference type="RefSeq" id="WP_127028676.1">
    <property type="nucleotide sequence ID" value="NZ_RYFG02000121.1"/>
</dbReference>
<accession>A0ABY3C4G5</accession>
<sequence>MNNNNRRASRFPTTADVEFDIHAMKTVTVKYSGGSLVEETIGIQAITGIGVALNLSTTGLKFTTQEPIELNTQLRCFIYMKKGNRIVKLRCEGPVVRVSQCQHGFTVNPDDPEMVTIQECGNCWEIAISFTTLDW</sequence>
<reference evidence="2 3" key="1">
    <citation type="journal article" date="2019" name="Antonie Van Leeuwenhoek">
        <title>Description of 'Ca. Methylobacter oryzae' KRF1, a novel species from the environmentally important Methylobacter clade 2.</title>
        <authorList>
            <person name="Khatri K."/>
            <person name="Mohite J.A."/>
            <person name="Pandit P.S."/>
            <person name="Bahulikar R."/>
            <person name="Rahalkar M.C."/>
        </authorList>
    </citation>
    <scope>NUCLEOTIDE SEQUENCE [LARGE SCALE GENOMIC DNA]</scope>
    <source>
        <strain evidence="2 3">KRF1</strain>
    </source>
</reference>
<gene>
    <name evidence="2" type="ORF">EKO24_021030</name>
</gene>
<evidence type="ECO:0000313" key="2">
    <source>
        <dbReference type="EMBL" id="TRW89549.1"/>
    </source>
</evidence>
<evidence type="ECO:0000259" key="1">
    <source>
        <dbReference type="Pfam" id="PF07238"/>
    </source>
</evidence>
<dbReference type="Pfam" id="PF07238">
    <property type="entry name" value="PilZ"/>
    <property type="match status" value="1"/>
</dbReference>
<dbReference type="EMBL" id="RYFG02000121">
    <property type="protein sequence ID" value="TRW89549.1"/>
    <property type="molecule type" value="Genomic_DNA"/>
</dbReference>
<proteinExistence type="predicted"/>